<evidence type="ECO:0000256" key="5">
    <source>
        <dbReference type="HAMAP-Rule" id="MF_02120"/>
    </source>
</evidence>
<dbReference type="GO" id="GO:0030170">
    <property type="term" value="F:pyridoxal phosphate binding"/>
    <property type="evidence" value="ECO:0007669"/>
    <property type="project" value="UniProtKB-UniRule"/>
</dbReference>
<keyword evidence="3 5" id="KW-0663">Pyridoxal phosphate</keyword>
<evidence type="ECO:0000256" key="3">
    <source>
        <dbReference type="ARBA" id="ARBA00022898"/>
    </source>
</evidence>
<dbReference type="PANTHER" id="PTHR43727:SF2">
    <property type="entry name" value="GROUP IV DECARBOXYLASE"/>
    <property type="match status" value="1"/>
</dbReference>
<dbReference type="RefSeq" id="WP_098502704.1">
    <property type="nucleotide sequence ID" value="NZ_PDJQ01000001.1"/>
</dbReference>
<feature type="modified residue" description="N6-(pyridoxal phosphate)lysine" evidence="5 7">
    <location>
        <position position="50"/>
    </location>
</feature>
<comment type="subunit">
    <text evidence="5">Homodimer.</text>
</comment>
<dbReference type="Gene3D" id="3.20.20.10">
    <property type="entry name" value="Alanine racemase"/>
    <property type="match status" value="1"/>
</dbReference>
<dbReference type="Proteomes" id="UP000223071">
    <property type="component" value="Unassembled WGS sequence"/>
</dbReference>
<keyword evidence="2 5" id="KW-0210">Decarboxylase</keyword>
<dbReference type="CDD" id="cd06828">
    <property type="entry name" value="PLPDE_III_DapDC"/>
    <property type="match status" value="1"/>
</dbReference>
<dbReference type="GO" id="GO:0008836">
    <property type="term" value="F:diaminopimelate decarboxylase activity"/>
    <property type="evidence" value="ECO:0007669"/>
    <property type="project" value="UniProtKB-UniRule"/>
</dbReference>
<comment type="catalytic activity">
    <reaction evidence="5 8">
        <text>meso-2,6-diaminopimelate + H(+) = L-lysine + CO2</text>
        <dbReference type="Rhea" id="RHEA:15101"/>
        <dbReference type="ChEBI" id="CHEBI:15378"/>
        <dbReference type="ChEBI" id="CHEBI:16526"/>
        <dbReference type="ChEBI" id="CHEBI:32551"/>
        <dbReference type="ChEBI" id="CHEBI:57791"/>
        <dbReference type="EC" id="4.1.1.20"/>
    </reaction>
</comment>
<evidence type="ECO:0000313" key="11">
    <source>
        <dbReference type="Proteomes" id="UP000223071"/>
    </source>
</evidence>
<feature type="binding site" evidence="5">
    <location>
        <position position="226"/>
    </location>
    <ligand>
        <name>pyridoxal 5'-phosphate</name>
        <dbReference type="ChEBI" id="CHEBI:597326"/>
    </ligand>
</feature>
<dbReference type="PROSITE" id="PS00878">
    <property type="entry name" value="ODR_DC_2_1"/>
    <property type="match status" value="1"/>
</dbReference>
<evidence type="ECO:0000256" key="6">
    <source>
        <dbReference type="NCBIfam" id="TIGR01048"/>
    </source>
</evidence>
<dbReference type="AlphaFoldDB" id="A0A2A9HD42"/>
<dbReference type="EC" id="4.1.1.20" evidence="5 6"/>
<dbReference type="InterPro" id="IPR029066">
    <property type="entry name" value="PLP-binding_barrel"/>
</dbReference>
<feature type="binding site" evidence="5">
    <location>
        <position position="344"/>
    </location>
    <ligand>
        <name>substrate</name>
    </ligand>
</feature>
<dbReference type="InterPro" id="IPR022644">
    <property type="entry name" value="De-COase2_N"/>
</dbReference>
<comment type="function">
    <text evidence="5">Specifically catalyzes the decarboxylation of meso-diaminopimelate (meso-DAP) to L-lysine.</text>
</comment>
<dbReference type="Pfam" id="PF02784">
    <property type="entry name" value="Orn_Arg_deC_N"/>
    <property type="match status" value="1"/>
</dbReference>
<evidence type="ECO:0000256" key="4">
    <source>
        <dbReference type="ARBA" id="ARBA00023239"/>
    </source>
</evidence>
<dbReference type="PRINTS" id="PR01179">
    <property type="entry name" value="ODADCRBXLASE"/>
</dbReference>
<dbReference type="NCBIfam" id="TIGR01048">
    <property type="entry name" value="lysA"/>
    <property type="match status" value="1"/>
</dbReference>
<comment type="pathway">
    <text evidence="5 8">Amino-acid biosynthesis; L-lysine biosynthesis via DAP pathway; L-lysine from DL-2,6-diaminopimelate: step 1/1.</text>
</comment>
<dbReference type="InterPro" id="IPR009006">
    <property type="entry name" value="Ala_racemase/Decarboxylase_C"/>
</dbReference>
<comment type="caution">
    <text evidence="10">The sequence shown here is derived from an EMBL/GenBank/DDBJ whole genome shotgun (WGS) entry which is preliminary data.</text>
</comment>
<dbReference type="SUPFAM" id="SSF50621">
    <property type="entry name" value="Alanine racemase C-terminal domain-like"/>
    <property type="match status" value="1"/>
</dbReference>
<dbReference type="PANTHER" id="PTHR43727">
    <property type="entry name" value="DIAMINOPIMELATE DECARBOXYLASE"/>
    <property type="match status" value="1"/>
</dbReference>
<keyword evidence="5 8" id="KW-0457">Lysine biosynthesis</keyword>
<feature type="binding site" evidence="5">
    <location>
        <position position="312"/>
    </location>
    <ligand>
        <name>substrate</name>
    </ligand>
</feature>
<feature type="binding site" evidence="5">
    <location>
        <position position="270"/>
    </location>
    <ligand>
        <name>substrate</name>
    </ligand>
</feature>
<feature type="binding site" evidence="5">
    <location>
        <position position="379"/>
    </location>
    <ligand>
        <name>pyridoxal 5'-phosphate</name>
        <dbReference type="ChEBI" id="CHEBI:597326"/>
    </ligand>
</feature>
<organism evidence="10 11">
    <name type="scientific">Tepidiforma thermophila (strain KCTC 52669 / CGMCC 1.13589 / G233)</name>
    <dbReference type="NCBI Taxonomy" id="2761530"/>
    <lineage>
        <taxon>Bacteria</taxon>
        <taxon>Bacillati</taxon>
        <taxon>Chloroflexota</taxon>
        <taxon>Tepidiformia</taxon>
        <taxon>Tepidiformales</taxon>
        <taxon>Tepidiformaceae</taxon>
        <taxon>Tepidiforma</taxon>
    </lineage>
</organism>
<feature type="active site" description="Proton donor" evidence="7">
    <location>
        <position position="343"/>
    </location>
</feature>
<dbReference type="InterPro" id="IPR022653">
    <property type="entry name" value="De-COase2_pyr-phos_BS"/>
</dbReference>
<comment type="cofactor">
    <cofactor evidence="1 5 7 8">
        <name>pyridoxal 5'-phosphate</name>
        <dbReference type="ChEBI" id="CHEBI:597326"/>
    </cofactor>
</comment>
<dbReference type="UniPathway" id="UPA00034">
    <property type="reaction ID" value="UER00027"/>
</dbReference>
<dbReference type="SUPFAM" id="SSF51419">
    <property type="entry name" value="PLP-binding barrel"/>
    <property type="match status" value="1"/>
</dbReference>
<dbReference type="PRINTS" id="PR01181">
    <property type="entry name" value="DAPDCRBXLASE"/>
</dbReference>
<evidence type="ECO:0000259" key="9">
    <source>
        <dbReference type="Pfam" id="PF02784"/>
    </source>
</evidence>
<gene>
    <name evidence="5" type="primary">lysA</name>
    <name evidence="10" type="ORF">A9A59_0428</name>
</gene>
<keyword evidence="11" id="KW-1185">Reference proteome</keyword>
<dbReference type="EMBL" id="PDJQ01000001">
    <property type="protein sequence ID" value="PFG73233.1"/>
    <property type="molecule type" value="Genomic_DNA"/>
</dbReference>
<evidence type="ECO:0000256" key="8">
    <source>
        <dbReference type="RuleBase" id="RU003738"/>
    </source>
</evidence>
<evidence type="ECO:0000313" key="10">
    <source>
        <dbReference type="EMBL" id="PFG73233.1"/>
    </source>
</evidence>
<feature type="binding site" evidence="5">
    <location>
        <position position="379"/>
    </location>
    <ligand>
        <name>substrate</name>
    </ligand>
</feature>
<keyword evidence="5" id="KW-0028">Amino-acid biosynthesis</keyword>
<accession>A0A2A9HD42</accession>
<dbReference type="InterPro" id="IPR000183">
    <property type="entry name" value="Orn/DAP/Arg_de-COase"/>
</dbReference>
<feature type="domain" description="Orn/DAP/Arg decarboxylase 2 N-terminal" evidence="9">
    <location>
        <begin position="43"/>
        <end position="274"/>
    </location>
</feature>
<dbReference type="HAMAP" id="MF_02120">
    <property type="entry name" value="LysA"/>
    <property type="match status" value="1"/>
</dbReference>
<evidence type="ECO:0000256" key="7">
    <source>
        <dbReference type="PIRSR" id="PIRSR600183-50"/>
    </source>
</evidence>
<keyword evidence="4 5" id="KW-0456">Lyase</keyword>
<proteinExistence type="inferred from homology"/>
<dbReference type="Gene3D" id="2.40.37.10">
    <property type="entry name" value="Lyase, Ornithine Decarboxylase, Chain A, domain 1"/>
    <property type="match status" value="1"/>
</dbReference>
<evidence type="ECO:0000256" key="2">
    <source>
        <dbReference type="ARBA" id="ARBA00022793"/>
    </source>
</evidence>
<sequence length="426" mass="46232">MDLAQYPLHALAEQVGTPFYFYDAAIMDRKFAELAAITSGPGLHCRYAVKANPARPVLETARRHGLWIDAVSGNEVLRAKAAGFPMGHEPPVVMYTADVFRDNALRVVLEEGILPNVGSPGMIRELAEAGYRGPVAMRINPGFGHGHVQACDTGGPSSKHGIWYEDHLAAKRMADEAGFPVVTLHAHVGTGPQIREFDENMKKLIALFAHLLPHYPEVTAVNLGGGIPHPYRPGAPAYPLEEYGALLADGVRQLTAAAERPIGIEIEPGRYPVAGMALLVARVTDVKATRTNEKGPGHQFIMCDAGFNDLVRPAMYGSYHHISIVGKGAGREPEPFVVAGPLCESGDVFTRDDRELLQPRPLPRPEPGDLLVLHDAGAYGAAMSSNYVSLGRVPQVLWENGSARLIARRETFEDLVRRECDEPIAL</sequence>
<name>A0A2A9HD42_TEPT2</name>
<evidence type="ECO:0000256" key="1">
    <source>
        <dbReference type="ARBA" id="ARBA00001933"/>
    </source>
</evidence>
<dbReference type="GO" id="GO:0009089">
    <property type="term" value="P:lysine biosynthetic process via diaminopimelate"/>
    <property type="evidence" value="ECO:0007669"/>
    <property type="project" value="UniProtKB-UniRule"/>
</dbReference>
<reference evidence="10 11" key="1">
    <citation type="submission" date="2017-09" db="EMBL/GenBank/DDBJ databases">
        <title>Sequencing the genomes of two abundant thermophiles in Great Basin hot springs: Thermocrinis jamiesonii and novel Chloroflexi Thermoflexus hugenholtzii.</title>
        <authorList>
            <person name="Hedlund B."/>
        </authorList>
    </citation>
    <scope>NUCLEOTIDE SEQUENCE [LARGE SCALE GENOMIC DNA]</scope>
    <source>
        <strain evidence="10 11">G233</strain>
    </source>
</reference>
<dbReference type="InterPro" id="IPR002986">
    <property type="entry name" value="DAP_deCOOHase_LysA"/>
</dbReference>
<comment type="similarity">
    <text evidence="5">Belongs to the Orn/Lys/Arg decarboxylase class-II family. LysA subfamily.</text>
</comment>
<feature type="binding site" evidence="5">
    <location>
        <begin position="267"/>
        <end position="270"/>
    </location>
    <ligand>
        <name>pyridoxal 5'-phosphate</name>
        <dbReference type="ChEBI" id="CHEBI:597326"/>
    </ligand>
</feature>
<protein>
    <recommendedName>
        <fullName evidence="5 6">Diaminopimelate decarboxylase</fullName>
        <shortName evidence="5">DAP decarboxylase</shortName>
        <shortName evidence="5">DAPDC</shortName>
        <ecNumber evidence="5 6">4.1.1.20</ecNumber>
    </recommendedName>
</protein>
<feature type="binding site" evidence="5">
    <location>
        <position position="316"/>
    </location>
    <ligand>
        <name>substrate</name>
    </ligand>
</feature>